<comment type="subcellular location">
    <subcellularLocation>
        <location evidence="1">Cell membrane</location>
        <topology evidence="1">Multi-pass membrane protein</topology>
    </subcellularLocation>
</comment>
<keyword evidence="6 8" id="KW-0472">Membrane</keyword>
<reference evidence="10" key="2">
    <citation type="submission" date="2016-06" db="EMBL/GenBank/DDBJ databases">
        <authorList>
            <person name="Nicholson A.C."/>
        </authorList>
    </citation>
    <scope>NUCLEOTIDE SEQUENCE [LARGE SCALE GENOMIC DNA]</scope>
    <source>
        <strain evidence="10">E6809</strain>
    </source>
</reference>
<feature type="transmembrane region" description="Helical" evidence="8">
    <location>
        <begin position="317"/>
        <end position="333"/>
    </location>
</feature>
<feature type="transmembrane region" description="Helical" evidence="8">
    <location>
        <begin position="269"/>
        <end position="287"/>
    </location>
</feature>
<evidence type="ECO:0000256" key="3">
    <source>
        <dbReference type="ARBA" id="ARBA00022679"/>
    </source>
</evidence>
<dbReference type="Pfam" id="PF09594">
    <property type="entry name" value="GT87"/>
    <property type="match status" value="1"/>
</dbReference>
<feature type="transmembrane region" description="Helical" evidence="8">
    <location>
        <begin position="128"/>
        <end position="145"/>
    </location>
</feature>
<protein>
    <recommendedName>
        <fullName evidence="12">DUF2029 domain-containing protein</fullName>
    </recommendedName>
</protein>
<comment type="similarity">
    <text evidence="7">Belongs to the glycosyltransferase 87 family.</text>
</comment>
<sequence length="389" mass="44777">MNIKTEQPKGFSLSFLNNKTTFWFLLCGFLIISVLLLIQTYNRALRIPDGNDFTLYLHASRNFFELKNPYIIESEFDFLYPQTLCIPLYPLTLINYKIAVFIWYLSGLIALYISFNECMKMTNGDGEINRYSIFFLSFITLFAIAQDNFLNGQVNFIVLCLCVLFFRHLRKSQYILSALFLALAISIKVTPLIFLGLLFFYKEMRTIILTIVFSAILIIVIPVLLTNLDFVLSNYKHYLDIFILHRTTNFSESNLHSGYSLTMFLSKYFGKYALVVSATLSLAYLFIKQLREKTLSPLVFAGYLLCILLISPMSEQHHLIFTFPLLILLLMSNTNRTVNLIVLLLFIIFSSAKIEIFISLLILYTALVSQGGKESSNAYSKIRNAQIPI</sequence>
<proteinExistence type="inferred from homology"/>
<feature type="transmembrane region" description="Helical" evidence="8">
    <location>
        <begin position="152"/>
        <end position="169"/>
    </location>
</feature>
<evidence type="ECO:0000313" key="11">
    <source>
        <dbReference type="Proteomes" id="UP000189738"/>
    </source>
</evidence>
<evidence type="ECO:0000256" key="2">
    <source>
        <dbReference type="ARBA" id="ARBA00022475"/>
    </source>
</evidence>
<evidence type="ECO:0000256" key="1">
    <source>
        <dbReference type="ARBA" id="ARBA00004651"/>
    </source>
</evidence>
<feature type="transmembrane region" description="Helical" evidence="8">
    <location>
        <begin position="175"/>
        <end position="200"/>
    </location>
</feature>
<evidence type="ECO:0000256" key="6">
    <source>
        <dbReference type="ARBA" id="ARBA00023136"/>
    </source>
</evidence>
<organism evidence="10">
    <name type="scientific">Elizabethkingia anophelis</name>
    <dbReference type="NCBI Taxonomy" id="1117645"/>
    <lineage>
        <taxon>Bacteria</taxon>
        <taxon>Pseudomonadati</taxon>
        <taxon>Bacteroidota</taxon>
        <taxon>Flavobacteriia</taxon>
        <taxon>Flavobacteriales</taxon>
        <taxon>Weeksellaceae</taxon>
        <taxon>Elizabethkingia</taxon>
    </lineage>
</organism>
<evidence type="ECO:0000256" key="8">
    <source>
        <dbReference type="SAM" id="Phobius"/>
    </source>
</evidence>
<evidence type="ECO:0000313" key="10">
    <source>
        <dbReference type="EMBL" id="OPB52011.1"/>
    </source>
</evidence>
<dbReference type="RefSeq" id="WP_078719883.1">
    <property type="nucleotide sequence ID" value="NZ_CP014339.1"/>
</dbReference>
<keyword evidence="2" id="KW-1003">Cell membrane</keyword>
<reference evidence="9 11" key="1">
    <citation type="submission" date="2016-02" db="EMBL/GenBank/DDBJ databases">
        <authorList>
            <person name="Nicholson A.C."/>
            <person name="Humrighouse B.W."/>
            <person name="Loparev V."/>
            <person name="Emery B."/>
            <person name="Graziano J."/>
            <person name="McQuiston J.R."/>
        </authorList>
    </citation>
    <scope>NUCLEOTIDE SEQUENCE [LARGE SCALE GENOMIC DNA]</scope>
    <source>
        <strain evidence="9 11">E6809</strain>
    </source>
</reference>
<keyword evidence="5 8" id="KW-1133">Transmembrane helix</keyword>
<feature type="transmembrane region" description="Helical" evidence="8">
    <location>
        <begin position="98"/>
        <end position="116"/>
    </location>
</feature>
<dbReference type="GO" id="GO:0016758">
    <property type="term" value="F:hexosyltransferase activity"/>
    <property type="evidence" value="ECO:0007669"/>
    <property type="project" value="InterPro"/>
</dbReference>
<feature type="transmembrane region" description="Helical" evidence="8">
    <location>
        <begin position="20"/>
        <end position="38"/>
    </location>
</feature>
<evidence type="ECO:0000256" key="7">
    <source>
        <dbReference type="ARBA" id="ARBA00024033"/>
    </source>
</evidence>
<gene>
    <name evidence="9" type="ORF">AYC66_11635</name>
    <name evidence="10" type="ORF">BAY09_12585</name>
</gene>
<dbReference type="EMBL" id="CP014339">
    <property type="protein sequence ID" value="AQX51288.1"/>
    <property type="molecule type" value="Genomic_DNA"/>
</dbReference>
<dbReference type="Proteomes" id="UP000189738">
    <property type="component" value="Chromosome"/>
</dbReference>
<evidence type="ECO:0000256" key="4">
    <source>
        <dbReference type="ARBA" id="ARBA00022692"/>
    </source>
</evidence>
<evidence type="ECO:0000256" key="5">
    <source>
        <dbReference type="ARBA" id="ARBA00022989"/>
    </source>
</evidence>
<keyword evidence="4 8" id="KW-0812">Transmembrane</keyword>
<name>A0A494J8L6_9FLAO</name>
<evidence type="ECO:0008006" key="12">
    <source>
        <dbReference type="Google" id="ProtNLM"/>
    </source>
</evidence>
<dbReference type="EMBL" id="MAHS01000003">
    <property type="protein sequence ID" value="OPB52011.1"/>
    <property type="molecule type" value="Genomic_DNA"/>
</dbReference>
<dbReference type="InterPro" id="IPR018584">
    <property type="entry name" value="GT87"/>
</dbReference>
<feature type="transmembrane region" description="Helical" evidence="8">
    <location>
        <begin position="340"/>
        <end position="367"/>
    </location>
</feature>
<dbReference type="AlphaFoldDB" id="A0A494J8L6"/>
<keyword evidence="3" id="KW-0808">Transferase</keyword>
<feature type="transmembrane region" description="Helical" evidence="8">
    <location>
        <begin position="207"/>
        <end position="225"/>
    </location>
</feature>
<feature type="transmembrane region" description="Helical" evidence="8">
    <location>
        <begin position="294"/>
        <end position="311"/>
    </location>
</feature>
<accession>A0A494J8L6</accession>
<evidence type="ECO:0000313" key="9">
    <source>
        <dbReference type="EMBL" id="AQX51288.1"/>
    </source>
</evidence>
<dbReference type="GO" id="GO:0005886">
    <property type="term" value="C:plasma membrane"/>
    <property type="evidence" value="ECO:0007669"/>
    <property type="project" value="UniProtKB-SubCell"/>
</dbReference>